<dbReference type="SFLD" id="SFLDF00027">
    <property type="entry name" value="p-type_atpase"/>
    <property type="match status" value="1"/>
</dbReference>
<dbReference type="GO" id="GO:0005524">
    <property type="term" value="F:ATP binding"/>
    <property type="evidence" value="ECO:0007669"/>
    <property type="project" value="UniProtKB-UniRule"/>
</dbReference>
<dbReference type="PANTHER" id="PTHR43520">
    <property type="entry name" value="ATP7, ISOFORM B"/>
    <property type="match status" value="1"/>
</dbReference>
<evidence type="ECO:0000259" key="13">
    <source>
        <dbReference type="PROSITE" id="PS50846"/>
    </source>
</evidence>
<dbReference type="PROSITE" id="PS01047">
    <property type="entry name" value="HMA_1"/>
    <property type="match status" value="1"/>
</dbReference>
<organism evidence="15">
    <name type="scientific">Granulicella tundricola (strain ATCC BAA-1859 / DSM 23138 / MP5ACTX9)</name>
    <dbReference type="NCBI Taxonomy" id="1198114"/>
    <lineage>
        <taxon>Bacteria</taxon>
        <taxon>Pseudomonadati</taxon>
        <taxon>Acidobacteriota</taxon>
        <taxon>Terriglobia</taxon>
        <taxon>Terriglobales</taxon>
        <taxon>Acidobacteriaceae</taxon>
        <taxon>Granulicella</taxon>
    </lineage>
</organism>
<dbReference type="Proteomes" id="UP000000343">
    <property type="component" value="Chromosome"/>
</dbReference>
<proteinExistence type="inferred from homology"/>
<dbReference type="InterPro" id="IPR059000">
    <property type="entry name" value="ATPase_P-type_domA"/>
</dbReference>
<feature type="transmembrane region" description="Helical" evidence="12">
    <location>
        <begin position="114"/>
        <end position="130"/>
    </location>
</feature>
<dbReference type="FunFam" id="3.30.70.100:FF:000005">
    <property type="entry name" value="Copper-exporting P-type ATPase A"/>
    <property type="match status" value="1"/>
</dbReference>
<keyword evidence="6 12" id="KW-0067">ATP-binding</keyword>
<dbReference type="SUPFAM" id="SSF56784">
    <property type="entry name" value="HAD-like"/>
    <property type="match status" value="1"/>
</dbReference>
<dbReference type="KEGG" id="acm:AciX9_2064"/>
<sequence length="734" mass="77543">MQTLTLPITGMSCAACSAYIEQTLNALPGVESASVNLLANQATITSTLPPEALITAIQDAGYDATLPSPELEGVPHVSPLRHGFPQLSTRAFTALTIAAASMLLSMTTLPATPLRYTLLALTLVVMLALSPETYRRAFTAARHRTTNMSTLVAIGTLAALAWSLTATIAPQIFITHGLAPDVYYEAIDFILAFLLLGAWLDSRAKLRTQSALAAFAQLTPSTARVLRNNTEIELPLAALHPGDQILLLPGERIPVDGTVLLGTSTVDESLLTGESIPVLKSPQSPVIGGTINLDGPLTIEATTLGADSVLSQLRRLLSEAQSSRAPMQKLADRASAIFVPTVLALAALTFAAWLLLDHSLPRAFAAAIAVLVIACPCAMGLAVPAALTVGIGRAAQLGILVKNGEALERLAQTRNLALDKTGTLTEGRPKIVAAHFAPNLSPEDHQHLLQLAAALERHSEHPLAKAVQSYIPTHTPFTLTNIKTIPGQGITATYNNQQITIGNEALSHQNRVPQVRTLGPGFPQPSTPTTKLHLTINNQLQLTLEATDTLRESAPQALTQLSTLGITPHILTGDNAATAAAIANLLNIPAAQIHAHLLPADKLTIIQQLQQQAPTAMAGDGINDAAALAQADTGIAISGQNVGTDLTREAADLVLLRPDLTLIPTSIRLARRTTRTMRQNLGWAVAYNLLGLPIAAGALYPHFHILLSPALASAAMALSSISVLFNSLRLRRFE</sequence>
<evidence type="ECO:0000256" key="2">
    <source>
        <dbReference type="ARBA" id="ARBA00006024"/>
    </source>
</evidence>
<evidence type="ECO:0000256" key="9">
    <source>
        <dbReference type="ARBA" id="ARBA00023136"/>
    </source>
</evidence>
<evidence type="ECO:0000313" key="14">
    <source>
        <dbReference type="EMBL" id="ADW69109.1"/>
    </source>
</evidence>
<dbReference type="EC" id="7.2.2.9" evidence="10"/>
<feature type="transmembrane region" description="Helical" evidence="12">
    <location>
        <begin position="334"/>
        <end position="356"/>
    </location>
</feature>
<evidence type="ECO:0000256" key="1">
    <source>
        <dbReference type="ARBA" id="ARBA00004127"/>
    </source>
</evidence>
<dbReference type="GO" id="GO:0055070">
    <property type="term" value="P:copper ion homeostasis"/>
    <property type="evidence" value="ECO:0007669"/>
    <property type="project" value="TreeGrafter"/>
</dbReference>
<evidence type="ECO:0000256" key="3">
    <source>
        <dbReference type="ARBA" id="ARBA00022692"/>
    </source>
</evidence>
<feature type="transmembrane region" description="Helical" evidence="12">
    <location>
        <begin position="182"/>
        <end position="200"/>
    </location>
</feature>
<dbReference type="NCBIfam" id="TIGR01525">
    <property type="entry name" value="ATPase-IB_hvy"/>
    <property type="match status" value="1"/>
</dbReference>
<dbReference type="InterPro" id="IPR027256">
    <property type="entry name" value="P-typ_ATPase_IB"/>
</dbReference>
<dbReference type="CDD" id="cd00371">
    <property type="entry name" value="HMA"/>
    <property type="match status" value="1"/>
</dbReference>
<dbReference type="SFLD" id="SFLDS00003">
    <property type="entry name" value="Haloacid_Dehalogenase"/>
    <property type="match status" value="1"/>
</dbReference>
<keyword evidence="9 12" id="KW-0472">Membrane</keyword>
<comment type="catalytic activity">
    <reaction evidence="11">
        <text>Cu(2+)(in) + ATP + H2O = Cu(2+)(out) + ADP + phosphate + H(+)</text>
        <dbReference type="Rhea" id="RHEA:10376"/>
        <dbReference type="ChEBI" id="CHEBI:15377"/>
        <dbReference type="ChEBI" id="CHEBI:15378"/>
        <dbReference type="ChEBI" id="CHEBI:29036"/>
        <dbReference type="ChEBI" id="CHEBI:30616"/>
        <dbReference type="ChEBI" id="CHEBI:43474"/>
        <dbReference type="ChEBI" id="CHEBI:456216"/>
        <dbReference type="EC" id="7.2.2.9"/>
    </reaction>
</comment>
<dbReference type="eggNOG" id="COG2217">
    <property type="taxonomic scope" value="Bacteria"/>
</dbReference>
<evidence type="ECO:0000256" key="10">
    <source>
        <dbReference type="ARBA" id="ARBA00038904"/>
    </source>
</evidence>
<dbReference type="InterPro" id="IPR006121">
    <property type="entry name" value="HMA_dom"/>
</dbReference>
<dbReference type="PRINTS" id="PR00943">
    <property type="entry name" value="CUATPASE"/>
</dbReference>
<keyword evidence="12" id="KW-1003">Cell membrane</keyword>
<dbReference type="Gene3D" id="3.40.1110.10">
    <property type="entry name" value="Calcium-transporting ATPase, cytoplasmic domain N"/>
    <property type="match status" value="1"/>
</dbReference>
<dbReference type="PROSITE" id="PS00154">
    <property type="entry name" value="ATPASE_E1_E2"/>
    <property type="match status" value="1"/>
</dbReference>
<keyword evidence="5 12" id="KW-0547">Nucleotide-binding</keyword>
<gene>
    <name evidence="14" type="ordered locus">AciX9_2064</name>
</gene>
<name>E8X1U8_GRATM</name>
<evidence type="ECO:0000256" key="11">
    <source>
        <dbReference type="ARBA" id="ARBA00047424"/>
    </source>
</evidence>
<dbReference type="GO" id="GO:0005507">
    <property type="term" value="F:copper ion binding"/>
    <property type="evidence" value="ECO:0007669"/>
    <property type="project" value="TreeGrafter"/>
</dbReference>
<evidence type="ECO:0000313" key="15">
    <source>
        <dbReference type="Proteomes" id="UP000000343"/>
    </source>
</evidence>
<reference evidence="15" key="1">
    <citation type="submission" date="2011-01" db="EMBL/GenBank/DDBJ databases">
        <title>Complete sequence of chromosome of Acidobacterium sp. MP5ACTX9.</title>
        <authorList>
            <consortium name="US DOE Joint Genome Institute"/>
            <person name="Lucas S."/>
            <person name="Copeland A."/>
            <person name="Lapidus A."/>
            <person name="Cheng J.-F."/>
            <person name="Goodwin L."/>
            <person name="Pitluck S."/>
            <person name="Teshima H."/>
            <person name="Detter J.C."/>
            <person name="Han C."/>
            <person name="Tapia R."/>
            <person name="Land M."/>
            <person name="Hauser L."/>
            <person name="Kyrpides N."/>
            <person name="Ivanova N."/>
            <person name="Ovchinnikova G."/>
            <person name="Pagani I."/>
            <person name="Rawat S.R."/>
            <person name="Mannisto M."/>
            <person name="Haggblom M.M."/>
            <person name="Woyke T."/>
        </authorList>
    </citation>
    <scope>NUCLEOTIDE SEQUENCE [LARGE SCALE GENOMIC DNA]</scope>
    <source>
        <strain evidence="15">MP5ACTX9</strain>
    </source>
</reference>
<dbReference type="SUPFAM" id="SSF55008">
    <property type="entry name" value="HMA, heavy metal-associated domain"/>
    <property type="match status" value="1"/>
</dbReference>
<dbReference type="InterPro" id="IPR023214">
    <property type="entry name" value="HAD_sf"/>
</dbReference>
<dbReference type="NCBIfam" id="TIGR01511">
    <property type="entry name" value="ATPase-IB1_Cu"/>
    <property type="match status" value="1"/>
</dbReference>
<dbReference type="SFLD" id="SFLDG00002">
    <property type="entry name" value="C1.7:_P-type_atpase_like"/>
    <property type="match status" value="1"/>
</dbReference>
<dbReference type="SUPFAM" id="SSF81653">
    <property type="entry name" value="Calcium ATPase, transduction domain A"/>
    <property type="match status" value="1"/>
</dbReference>
<dbReference type="PROSITE" id="PS50846">
    <property type="entry name" value="HMA_2"/>
    <property type="match status" value="1"/>
</dbReference>
<keyword evidence="15" id="KW-1185">Reference proteome</keyword>
<dbReference type="STRING" id="1198114.AciX9_2064"/>
<dbReference type="PaxDb" id="1198114-AciX9_2064"/>
<evidence type="ECO:0000256" key="7">
    <source>
        <dbReference type="ARBA" id="ARBA00022967"/>
    </source>
</evidence>
<feature type="transmembrane region" description="Helical" evidence="12">
    <location>
        <begin position="681"/>
        <end position="700"/>
    </location>
</feature>
<dbReference type="EMBL" id="CP002480">
    <property type="protein sequence ID" value="ADW69109.1"/>
    <property type="molecule type" value="Genomic_DNA"/>
</dbReference>
<keyword evidence="3 12" id="KW-0812">Transmembrane</keyword>
<dbReference type="Pfam" id="PF00403">
    <property type="entry name" value="HMA"/>
    <property type="match status" value="1"/>
</dbReference>
<dbReference type="AlphaFoldDB" id="E8X1U8"/>
<evidence type="ECO:0000256" key="4">
    <source>
        <dbReference type="ARBA" id="ARBA00022723"/>
    </source>
</evidence>
<feature type="domain" description="HMA" evidence="13">
    <location>
        <begin position="2"/>
        <end position="65"/>
    </location>
</feature>
<dbReference type="GO" id="GO:0043682">
    <property type="term" value="F:P-type divalent copper transporter activity"/>
    <property type="evidence" value="ECO:0007669"/>
    <property type="project" value="UniProtKB-EC"/>
</dbReference>
<feature type="transmembrane region" description="Helical" evidence="12">
    <location>
        <begin position="151"/>
        <end position="176"/>
    </location>
</feature>
<dbReference type="Pfam" id="PF00122">
    <property type="entry name" value="E1-E2_ATPase"/>
    <property type="match status" value="1"/>
</dbReference>
<keyword evidence="4 12" id="KW-0479">Metal-binding</keyword>
<keyword evidence="7" id="KW-1278">Translocase</keyword>
<dbReference type="InterPro" id="IPR044492">
    <property type="entry name" value="P_typ_ATPase_HD_dom"/>
</dbReference>
<dbReference type="GO" id="GO:0016887">
    <property type="term" value="F:ATP hydrolysis activity"/>
    <property type="evidence" value="ECO:0007669"/>
    <property type="project" value="InterPro"/>
</dbReference>
<dbReference type="HOGENOM" id="CLU_001771_11_2_0"/>
<dbReference type="FunFam" id="2.70.150.10:FF:000002">
    <property type="entry name" value="Copper-transporting ATPase 1, putative"/>
    <property type="match status" value="1"/>
</dbReference>
<dbReference type="Pfam" id="PF00702">
    <property type="entry name" value="Hydrolase"/>
    <property type="match status" value="1"/>
</dbReference>
<evidence type="ECO:0000256" key="5">
    <source>
        <dbReference type="ARBA" id="ARBA00022741"/>
    </source>
</evidence>
<dbReference type="SUPFAM" id="SSF81665">
    <property type="entry name" value="Calcium ATPase, transmembrane domain M"/>
    <property type="match status" value="1"/>
</dbReference>
<protein>
    <recommendedName>
        <fullName evidence="10">P-type Cu(2+) transporter</fullName>
        <ecNumber evidence="10">7.2.2.9</ecNumber>
    </recommendedName>
</protein>
<feature type="transmembrane region" description="Helical" evidence="12">
    <location>
        <begin position="706"/>
        <end position="728"/>
    </location>
</feature>
<dbReference type="GO" id="GO:0012505">
    <property type="term" value="C:endomembrane system"/>
    <property type="evidence" value="ECO:0007669"/>
    <property type="project" value="UniProtKB-SubCell"/>
</dbReference>
<dbReference type="InterPro" id="IPR001757">
    <property type="entry name" value="P_typ_ATPase"/>
</dbReference>
<dbReference type="Gene3D" id="3.40.50.1000">
    <property type="entry name" value="HAD superfamily/HAD-like"/>
    <property type="match status" value="1"/>
</dbReference>
<dbReference type="GO" id="GO:0005886">
    <property type="term" value="C:plasma membrane"/>
    <property type="evidence" value="ECO:0007669"/>
    <property type="project" value="UniProtKB-SubCell"/>
</dbReference>
<dbReference type="PANTHER" id="PTHR43520:SF8">
    <property type="entry name" value="P-TYPE CU(+) TRANSPORTER"/>
    <property type="match status" value="1"/>
</dbReference>
<comment type="subcellular location">
    <subcellularLocation>
        <location evidence="12">Cell membrane</location>
    </subcellularLocation>
    <subcellularLocation>
        <location evidence="1">Endomembrane system</location>
        <topology evidence="1">Multi-pass membrane protein</topology>
    </subcellularLocation>
</comment>
<dbReference type="InterPro" id="IPR036412">
    <property type="entry name" value="HAD-like_sf"/>
</dbReference>
<evidence type="ECO:0000256" key="6">
    <source>
        <dbReference type="ARBA" id="ARBA00022840"/>
    </source>
</evidence>
<dbReference type="InterPro" id="IPR023299">
    <property type="entry name" value="ATPase_P-typ_cyto_dom_N"/>
</dbReference>
<evidence type="ECO:0000256" key="12">
    <source>
        <dbReference type="RuleBase" id="RU362081"/>
    </source>
</evidence>
<dbReference type="PRINTS" id="PR00119">
    <property type="entry name" value="CATATPASE"/>
</dbReference>
<dbReference type="InterPro" id="IPR017969">
    <property type="entry name" value="Heavy-metal-associated_CS"/>
</dbReference>
<dbReference type="Gene3D" id="3.30.70.100">
    <property type="match status" value="1"/>
</dbReference>
<dbReference type="InterPro" id="IPR018303">
    <property type="entry name" value="ATPase_P-typ_P_site"/>
</dbReference>
<dbReference type="InterPro" id="IPR036163">
    <property type="entry name" value="HMA_dom_sf"/>
</dbReference>
<keyword evidence="8 12" id="KW-1133">Transmembrane helix</keyword>
<accession>E8X1U8</accession>
<dbReference type="Gene3D" id="2.70.150.10">
    <property type="entry name" value="Calcium-transporting ATPase, cytoplasmic transduction domain A"/>
    <property type="match status" value="1"/>
</dbReference>
<comment type="similarity">
    <text evidence="2 12">Belongs to the cation transport ATPase (P-type) (TC 3.A.3) family. Type IB subfamily.</text>
</comment>
<evidence type="ECO:0000256" key="8">
    <source>
        <dbReference type="ARBA" id="ARBA00022989"/>
    </source>
</evidence>
<dbReference type="InterPro" id="IPR023298">
    <property type="entry name" value="ATPase_P-typ_TM_dom_sf"/>
</dbReference>
<feature type="transmembrane region" description="Helical" evidence="12">
    <location>
        <begin position="362"/>
        <end position="387"/>
    </location>
</feature>
<dbReference type="InterPro" id="IPR008250">
    <property type="entry name" value="ATPase_P-typ_transduc_dom_A_sf"/>
</dbReference>
<dbReference type="NCBIfam" id="TIGR01494">
    <property type="entry name" value="ATPase_P-type"/>
    <property type="match status" value="2"/>
</dbReference>